<keyword evidence="2" id="KW-1185">Reference proteome</keyword>
<evidence type="ECO:0000313" key="2">
    <source>
        <dbReference type="Proteomes" id="UP000827138"/>
    </source>
</evidence>
<reference evidence="1 2" key="1">
    <citation type="submission" date="2021-08" db="EMBL/GenBank/DDBJ databases">
        <authorList>
            <person name="Ping M."/>
        </authorList>
    </citation>
    <scope>NUCLEOTIDE SEQUENCE [LARGE SCALE GENOMIC DNA]</scope>
    <source>
        <strain evidence="1 2">MG28</strain>
    </source>
</reference>
<protein>
    <recommendedName>
        <fullName evidence="3">HEAT repeat domain-containing protein</fullName>
    </recommendedName>
</protein>
<accession>A0ABX8XIJ7</accession>
<sequence>MTDDTAVGQAYALPGTLEGLLQRGRGLGALRALGEPGEAAAAVCEVVRRDWRWDTVVDDRPLYLARLVRESGLALDPVVSLLGGDGDDCERATGMLELLALSGSVEARETLRAYVREGEHWTDVLESVADAWPVEWWDDLAGVARDRLGGDRPRLWRSEPWTRWRAGAETRAPVRPLRPHPIDVGASGGRLLEVLADGGSARHTRIRALRCLAGRPPEPGLVPLVPHLAEVNGELPLPGLASAVLRLGPLAVPEARAWAADGRPWLSWIGVQVLAEHGTPRDLPVLPAELVAHEAARQWCGPALLAAGIARFGTAGAEAAPVLRRLWLRTPHSYERPALLKALASVAPVGLDFAYTESLWDCESDARLLGIAHAPGLPHVRERLTELRDDPMEEAEVRAAAGKRLVTGVR</sequence>
<evidence type="ECO:0000313" key="1">
    <source>
        <dbReference type="EMBL" id="QYX75419.1"/>
    </source>
</evidence>
<dbReference type="Proteomes" id="UP000827138">
    <property type="component" value="Chromosome"/>
</dbReference>
<gene>
    <name evidence="1" type="ORF">K1J60_01830</name>
</gene>
<proteinExistence type="predicted"/>
<organism evidence="1 2">
    <name type="scientific">Streptomyces akebiae</name>
    <dbReference type="NCBI Taxonomy" id="2865673"/>
    <lineage>
        <taxon>Bacteria</taxon>
        <taxon>Bacillati</taxon>
        <taxon>Actinomycetota</taxon>
        <taxon>Actinomycetes</taxon>
        <taxon>Kitasatosporales</taxon>
        <taxon>Streptomycetaceae</taxon>
        <taxon>Streptomyces</taxon>
    </lineage>
</organism>
<name>A0ABX8XIJ7_9ACTN</name>
<evidence type="ECO:0008006" key="3">
    <source>
        <dbReference type="Google" id="ProtNLM"/>
    </source>
</evidence>
<dbReference type="RefSeq" id="WP_220644587.1">
    <property type="nucleotide sequence ID" value="NZ_CP080647.1"/>
</dbReference>
<dbReference type="EMBL" id="CP080647">
    <property type="protein sequence ID" value="QYX75419.1"/>
    <property type="molecule type" value="Genomic_DNA"/>
</dbReference>